<dbReference type="AlphaFoldDB" id="A0A7W5ZIJ9"/>
<keyword evidence="2" id="KW-1185">Reference proteome</keyword>
<dbReference type="Pfam" id="PF06037">
    <property type="entry name" value="DUF922"/>
    <property type="match status" value="1"/>
</dbReference>
<proteinExistence type="predicted"/>
<dbReference type="EMBL" id="JACIBY010000003">
    <property type="protein sequence ID" value="MBB3837710.1"/>
    <property type="molecule type" value="Genomic_DNA"/>
</dbReference>
<comment type="caution">
    <text evidence="1">The sequence shown here is derived from an EMBL/GenBank/DDBJ whole genome shotgun (WGS) entry which is preliminary data.</text>
</comment>
<accession>A0A7W5ZIJ9</accession>
<name>A0A7W5ZIJ9_9BACT</name>
<organism evidence="1 2">
    <name type="scientific">Runella defluvii</name>
    <dbReference type="NCBI Taxonomy" id="370973"/>
    <lineage>
        <taxon>Bacteria</taxon>
        <taxon>Pseudomonadati</taxon>
        <taxon>Bacteroidota</taxon>
        <taxon>Cytophagia</taxon>
        <taxon>Cytophagales</taxon>
        <taxon>Spirosomataceae</taxon>
        <taxon>Runella</taxon>
    </lineage>
</organism>
<sequence length="366" mass="42247">MKHVLKAIMHCLFLGWLFPNVILAQVQTLTLQPERLSIRPNGYYIAQVVDERAVTPNIGKIWSRPQPITAVLQGGAAKAIETFLNRTFNPTKTDTLVPIIVVIKELRISETLTPANRVNGEIKLGLNFETYREGKRTALTGASAASTYTRSGVTPEDVIESMLRKLIENQLKGFNSWFSKGIKTSDVFVRELKLIFEDNLPISDGDTLYYHSERPLVWKDFMGAPSVLSRWAAQIFTSFGFEARSSVNNRVLELRVKTKVWMDKTISWVRQDSKNDYVLDHEQLHFDITRLVSERFRRHLKTMAISPEDFSSEIQYQYIEFYRKHTELQQQYDEETAHGINKPQQAEWVKKVRDELRSYGIKPAHP</sequence>
<dbReference type="Proteomes" id="UP000541352">
    <property type="component" value="Unassembled WGS sequence"/>
</dbReference>
<evidence type="ECO:0000313" key="2">
    <source>
        <dbReference type="Proteomes" id="UP000541352"/>
    </source>
</evidence>
<dbReference type="RefSeq" id="WP_183972472.1">
    <property type="nucleotide sequence ID" value="NZ_JACIBY010000003.1"/>
</dbReference>
<gene>
    <name evidence="1" type="ORF">FHS57_001707</name>
</gene>
<evidence type="ECO:0000313" key="1">
    <source>
        <dbReference type="EMBL" id="MBB3837710.1"/>
    </source>
</evidence>
<reference evidence="1 2" key="1">
    <citation type="submission" date="2020-08" db="EMBL/GenBank/DDBJ databases">
        <title>Genomic Encyclopedia of Type Strains, Phase IV (KMG-IV): sequencing the most valuable type-strain genomes for metagenomic binning, comparative biology and taxonomic classification.</title>
        <authorList>
            <person name="Goeker M."/>
        </authorList>
    </citation>
    <scope>NUCLEOTIDE SEQUENCE [LARGE SCALE GENOMIC DNA]</scope>
    <source>
        <strain evidence="1 2">DSM 17976</strain>
    </source>
</reference>
<evidence type="ECO:0008006" key="3">
    <source>
        <dbReference type="Google" id="ProtNLM"/>
    </source>
</evidence>
<dbReference type="InterPro" id="IPR010321">
    <property type="entry name" value="DUF922"/>
</dbReference>
<protein>
    <recommendedName>
        <fullName evidence="3">DUF922 domain-containing protein</fullName>
    </recommendedName>
</protein>